<feature type="compositionally biased region" description="Basic and acidic residues" evidence="1">
    <location>
        <begin position="226"/>
        <end position="248"/>
    </location>
</feature>
<feature type="compositionally biased region" description="Basic and acidic residues" evidence="1">
    <location>
        <begin position="66"/>
        <end position="85"/>
    </location>
</feature>
<feature type="compositionally biased region" description="Polar residues" evidence="1">
    <location>
        <begin position="715"/>
        <end position="732"/>
    </location>
</feature>
<feature type="region of interest" description="Disordered" evidence="1">
    <location>
        <begin position="1"/>
        <end position="414"/>
    </location>
</feature>
<feature type="compositionally biased region" description="Basic and acidic residues" evidence="1">
    <location>
        <begin position="268"/>
        <end position="278"/>
    </location>
</feature>
<sequence length="758" mass="84342">MTKEIDFLSILKSDNTTTKTTKSSEKEGASLFDTLLKSSKDEVDNKSNNDQSSDKTKNLSNQTINSDEKIEENRSSIIKNDKNIEESQDSENGENNTKSTKSGKSFLDRLILEANKNSELQETDLESNSIKTTKNNTETITNLVLDEESDTSKTTKENISDTSNSTQTNKSEKPDESSLNTENNKNDTTKKLLNEKISSDEKSVDSDLNKNKTNLETDTNIEEDKDSNKSLDKSETSANKDKTQELATKDINLGNKENTTLSDIESSDILKDGKEIKDSSLTNQNNKNESENIKTTNDNESLINKAKSQESINKENSSLTDIESSDTIGNGKETKSSLSSNNQDIKNKVESNNKNITDNDEEVKNNKSLESENLVNKNKIQETEIKNSSETTKSTNLNLNEAEETSKKSFDSESLVSKDERINLDKKALSDTKNIETKENKTTNSSFLDKLIQDSEEIHLSKNPQNQNTTTQKSTDIVTNIFLSTQKGSVQSQLMANKSDNVKMVKDANSLKDVKEGADGLDLGLDSLDVTTQEAEIEPETPKKLNRDNNSLLSKLALNTKNINTSSITEDAVTNQTTTTSLSDNSLTLDEQTVNLNVNSSLATSIHTKIIGARQQMASMMSDVARSMYENYKPPVTAFRINLTPAFLGSIAILMRNSKENSLTINMTMSQSTTHDSMIENQSMLRDALHKTFNSNENNNNQTSFDLNFGKDDGNNSNKSTFSDLQEENNQTTKKHSSEEIVESIIENQDFAEDMNYM</sequence>
<name>A0A4V1LRW3_9BACT</name>
<reference evidence="2 3" key="1">
    <citation type="submission" date="2017-10" db="EMBL/GenBank/DDBJ databases">
        <title>Genomics of the genus Arcobacter.</title>
        <authorList>
            <person name="Perez-Cataluna A."/>
            <person name="Figueras M.J."/>
        </authorList>
    </citation>
    <scope>NUCLEOTIDE SEQUENCE [LARGE SCALE GENOMIC DNA]</scope>
    <source>
        <strain evidence="2 3">CECT 8993</strain>
    </source>
</reference>
<feature type="compositionally biased region" description="Polar residues" evidence="1">
    <location>
        <begin position="160"/>
        <end position="169"/>
    </location>
</feature>
<gene>
    <name evidence="2" type="ORF">CRV08_02520</name>
</gene>
<feature type="compositionally biased region" description="Basic and acidic residues" evidence="1">
    <location>
        <begin position="184"/>
        <end position="215"/>
    </location>
</feature>
<feature type="compositionally biased region" description="Polar residues" evidence="1">
    <location>
        <begin position="279"/>
        <end position="302"/>
    </location>
</feature>
<dbReference type="RefSeq" id="WP_128978747.1">
    <property type="nucleotide sequence ID" value="NZ_PDKJ01000002.1"/>
</dbReference>
<feature type="compositionally biased region" description="Basic and acidic residues" evidence="1">
    <location>
        <begin position="150"/>
        <end position="159"/>
    </location>
</feature>
<feature type="compositionally biased region" description="Polar residues" evidence="1">
    <location>
        <begin position="309"/>
        <end position="328"/>
    </location>
</feature>
<comment type="caution">
    <text evidence="2">The sequence shown here is derived from an EMBL/GenBank/DDBJ whole genome shotgun (WGS) entry which is preliminary data.</text>
</comment>
<feature type="compositionally biased region" description="Low complexity" evidence="1">
    <location>
        <begin position="126"/>
        <end position="142"/>
    </location>
</feature>
<evidence type="ECO:0008006" key="4">
    <source>
        <dbReference type="Google" id="ProtNLM"/>
    </source>
</evidence>
<evidence type="ECO:0000313" key="2">
    <source>
        <dbReference type="EMBL" id="RXJ69598.1"/>
    </source>
</evidence>
<feature type="compositionally biased region" description="Basic and acidic residues" evidence="1">
    <location>
        <begin position="404"/>
        <end position="414"/>
    </location>
</feature>
<feature type="region of interest" description="Disordered" evidence="1">
    <location>
        <begin position="693"/>
        <end position="739"/>
    </location>
</feature>
<proteinExistence type="predicted"/>
<organism evidence="2 3">
    <name type="scientific">Halarcobacter ebronensis</name>
    <dbReference type="NCBI Taxonomy" id="1462615"/>
    <lineage>
        <taxon>Bacteria</taxon>
        <taxon>Pseudomonadati</taxon>
        <taxon>Campylobacterota</taxon>
        <taxon>Epsilonproteobacteria</taxon>
        <taxon>Campylobacterales</taxon>
        <taxon>Arcobacteraceae</taxon>
        <taxon>Halarcobacter</taxon>
    </lineage>
</organism>
<accession>A0A4V1LRW3</accession>
<feature type="compositionally biased region" description="Polar residues" evidence="1">
    <location>
        <begin position="388"/>
        <end position="399"/>
    </location>
</feature>
<dbReference type="EMBL" id="PDKJ01000002">
    <property type="protein sequence ID" value="RXJ69598.1"/>
    <property type="molecule type" value="Genomic_DNA"/>
</dbReference>
<feature type="compositionally biased region" description="Basic and acidic residues" evidence="1">
    <location>
        <begin position="38"/>
        <end position="57"/>
    </location>
</feature>
<feature type="compositionally biased region" description="Polar residues" evidence="1">
    <location>
        <begin position="255"/>
        <end position="264"/>
    </location>
</feature>
<dbReference type="Proteomes" id="UP000290172">
    <property type="component" value="Unassembled WGS sequence"/>
</dbReference>
<dbReference type="AlphaFoldDB" id="A0A4V1LRW3"/>
<evidence type="ECO:0000313" key="3">
    <source>
        <dbReference type="Proteomes" id="UP000290172"/>
    </source>
</evidence>
<protein>
    <recommendedName>
        <fullName evidence="4">Flagellar hook-length control protein-like C-terminal domain-containing protein</fullName>
    </recommendedName>
</protein>
<evidence type="ECO:0000256" key="1">
    <source>
        <dbReference type="SAM" id="MobiDB-lite"/>
    </source>
</evidence>
<feature type="compositionally biased region" description="Polar residues" evidence="1">
    <location>
        <begin position="93"/>
        <end position="103"/>
    </location>
</feature>